<evidence type="ECO:0000256" key="5">
    <source>
        <dbReference type="ARBA" id="ARBA00022833"/>
    </source>
</evidence>
<dbReference type="InterPro" id="IPR007219">
    <property type="entry name" value="XnlR_reg_dom"/>
</dbReference>
<keyword evidence="4 7" id="KW-0863">Zinc-finger</keyword>
<dbReference type="SMART" id="SM00355">
    <property type="entry name" value="ZnF_C2H2"/>
    <property type="match status" value="2"/>
</dbReference>
<accession>A0A9P8CK54</accession>
<keyword evidence="5" id="KW-0862">Zinc</keyword>
<comment type="caution">
    <text evidence="10">The sequence shown here is derived from an EMBL/GenBank/DDBJ whole genome shotgun (WGS) entry which is preliminary data.</text>
</comment>
<proteinExistence type="predicted"/>
<name>A0A9P8CK54_9HYPO</name>
<keyword evidence="3" id="KW-0677">Repeat</keyword>
<evidence type="ECO:0000256" key="8">
    <source>
        <dbReference type="SAM" id="MobiDB-lite"/>
    </source>
</evidence>
<evidence type="ECO:0000259" key="9">
    <source>
        <dbReference type="PROSITE" id="PS50157"/>
    </source>
</evidence>
<feature type="domain" description="C2H2-type" evidence="9">
    <location>
        <begin position="157"/>
        <end position="179"/>
    </location>
</feature>
<dbReference type="GO" id="GO:0000981">
    <property type="term" value="F:DNA-binding transcription factor activity, RNA polymerase II-specific"/>
    <property type="evidence" value="ECO:0007669"/>
    <property type="project" value="InterPro"/>
</dbReference>
<dbReference type="InterPro" id="IPR051059">
    <property type="entry name" value="VerF-like"/>
</dbReference>
<dbReference type="PROSITE" id="PS00028">
    <property type="entry name" value="ZINC_FINGER_C2H2_1"/>
    <property type="match status" value="1"/>
</dbReference>
<dbReference type="GO" id="GO:0005634">
    <property type="term" value="C:nucleus"/>
    <property type="evidence" value="ECO:0007669"/>
    <property type="project" value="UniProtKB-SubCell"/>
</dbReference>
<keyword evidence="11" id="KW-1185">Reference proteome</keyword>
<dbReference type="Proteomes" id="UP000887229">
    <property type="component" value="Unassembled WGS sequence"/>
</dbReference>
<dbReference type="RefSeq" id="XP_046114123.1">
    <property type="nucleotide sequence ID" value="XM_046265412.1"/>
</dbReference>
<dbReference type="CDD" id="cd12148">
    <property type="entry name" value="fungal_TF_MHR"/>
    <property type="match status" value="1"/>
</dbReference>
<dbReference type="PANTHER" id="PTHR40626:SF30">
    <property type="entry name" value="FINGER DOMAIN PROTEIN, PUTATIVE (AFU_ORTHOLOGUE AFUA_4G13600)-RELATED"/>
    <property type="match status" value="1"/>
</dbReference>
<evidence type="ECO:0000256" key="3">
    <source>
        <dbReference type="ARBA" id="ARBA00022737"/>
    </source>
</evidence>
<dbReference type="Pfam" id="PF00096">
    <property type="entry name" value="zf-C2H2"/>
    <property type="match status" value="1"/>
</dbReference>
<evidence type="ECO:0000313" key="10">
    <source>
        <dbReference type="EMBL" id="KAG9250199.1"/>
    </source>
</evidence>
<dbReference type="GO" id="GO:0008270">
    <property type="term" value="F:zinc ion binding"/>
    <property type="evidence" value="ECO:0007669"/>
    <property type="project" value="UniProtKB-KW"/>
</dbReference>
<dbReference type="GO" id="GO:0000785">
    <property type="term" value="C:chromatin"/>
    <property type="evidence" value="ECO:0007669"/>
    <property type="project" value="TreeGrafter"/>
</dbReference>
<evidence type="ECO:0000256" key="7">
    <source>
        <dbReference type="PROSITE-ProRule" id="PRU00042"/>
    </source>
</evidence>
<dbReference type="InterPro" id="IPR013087">
    <property type="entry name" value="Znf_C2H2_type"/>
</dbReference>
<organism evidence="10 11">
    <name type="scientific">Emericellopsis atlantica</name>
    <dbReference type="NCBI Taxonomy" id="2614577"/>
    <lineage>
        <taxon>Eukaryota</taxon>
        <taxon>Fungi</taxon>
        <taxon>Dikarya</taxon>
        <taxon>Ascomycota</taxon>
        <taxon>Pezizomycotina</taxon>
        <taxon>Sordariomycetes</taxon>
        <taxon>Hypocreomycetidae</taxon>
        <taxon>Hypocreales</taxon>
        <taxon>Bionectriaceae</taxon>
        <taxon>Emericellopsis</taxon>
    </lineage>
</organism>
<feature type="region of interest" description="Disordered" evidence="8">
    <location>
        <begin position="1"/>
        <end position="113"/>
    </location>
</feature>
<comment type="subcellular location">
    <subcellularLocation>
        <location evidence="1">Nucleus</location>
    </subcellularLocation>
</comment>
<feature type="domain" description="C2H2-type" evidence="9">
    <location>
        <begin position="184"/>
        <end position="214"/>
    </location>
</feature>
<dbReference type="Pfam" id="PF04082">
    <property type="entry name" value="Fungal_trans"/>
    <property type="match status" value="1"/>
</dbReference>
<evidence type="ECO:0000256" key="6">
    <source>
        <dbReference type="ARBA" id="ARBA00023242"/>
    </source>
</evidence>
<dbReference type="GO" id="GO:0006351">
    <property type="term" value="P:DNA-templated transcription"/>
    <property type="evidence" value="ECO:0007669"/>
    <property type="project" value="InterPro"/>
</dbReference>
<protein>
    <submittedName>
        <fullName evidence="10">C2H2 finger domain protein</fullName>
    </submittedName>
</protein>
<dbReference type="PROSITE" id="PS50157">
    <property type="entry name" value="ZINC_FINGER_C2H2_2"/>
    <property type="match status" value="2"/>
</dbReference>
<dbReference type="EMBL" id="MU251281">
    <property type="protein sequence ID" value="KAG9250199.1"/>
    <property type="molecule type" value="Genomic_DNA"/>
</dbReference>
<feature type="compositionally biased region" description="Polar residues" evidence="8">
    <location>
        <begin position="30"/>
        <end position="65"/>
    </location>
</feature>
<dbReference type="GO" id="GO:0000978">
    <property type="term" value="F:RNA polymerase II cis-regulatory region sequence-specific DNA binding"/>
    <property type="evidence" value="ECO:0007669"/>
    <property type="project" value="InterPro"/>
</dbReference>
<dbReference type="Gene3D" id="3.30.160.60">
    <property type="entry name" value="Classic Zinc Finger"/>
    <property type="match status" value="1"/>
</dbReference>
<keyword evidence="2" id="KW-0479">Metal-binding</keyword>
<evidence type="ECO:0000313" key="11">
    <source>
        <dbReference type="Proteomes" id="UP000887229"/>
    </source>
</evidence>
<keyword evidence="6" id="KW-0539">Nucleus</keyword>
<dbReference type="SUPFAM" id="SSF57667">
    <property type="entry name" value="beta-beta-alpha zinc fingers"/>
    <property type="match status" value="1"/>
</dbReference>
<dbReference type="OrthoDB" id="6077919at2759"/>
<gene>
    <name evidence="10" type="ORF">F5Z01DRAFT_677999</name>
</gene>
<reference evidence="10" key="1">
    <citation type="journal article" date="2021" name="IMA Fungus">
        <title>Genomic characterization of three marine fungi, including Emericellopsis atlantica sp. nov. with signatures of a generalist lifestyle and marine biomass degradation.</title>
        <authorList>
            <person name="Hagestad O.C."/>
            <person name="Hou L."/>
            <person name="Andersen J.H."/>
            <person name="Hansen E.H."/>
            <person name="Altermark B."/>
            <person name="Li C."/>
            <person name="Kuhnert E."/>
            <person name="Cox R.J."/>
            <person name="Crous P.W."/>
            <person name="Spatafora J.W."/>
            <person name="Lail K."/>
            <person name="Amirebrahimi M."/>
            <person name="Lipzen A."/>
            <person name="Pangilinan J."/>
            <person name="Andreopoulos W."/>
            <person name="Hayes R.D."/>
            <person name="Ng V."/>
            <person name="Grigoriev I.V."/>
            <person name="Jackson S.A."/>
            <person name="Sutton T.D.S."/>
            <person name="Dobson A.D.W."/>
            <person name="Rama T."/>
        </authorList>
    </citation>
    <scope>NUCLEOTIDE SEQUENCE</scope>
    <source>
        <strain evidence="10">TS7</strain>
    </source>
</reference>
<evidence type="ECO:0000256" key="4">
    <source>
        <dbReference type="ARBA" id="ARBA00022771"/>
    </source>
</evidence>
<dbReference type="AlphaFoldDB" id="A0A9P8CK54"/>
<feature type="region of interest" description="Disordered" evidence="8">
    <location>
        <begin position="205"/>
        <end position="260"/>
    </location>
</feature>
<dbReference type="PANTHER" id="PTHR40626">
    <property type="entry name" value="MIP31509P"/>
    <property type="match status" value="1"/>
</dbReference>
<feature type="compositionally biased region" description="Low complexity" evidence="8">
    <location>
        <begin position="74"/>
        <end position="96"/>
    </location>
</feature>
<evidence type="ECO:0000256" key="1">
    <source>
        <dbReference type="ARBA" id="ARBA00004123"/>
    </source>
</evidence>
<sequence length="954" mass="103667">MASLREIMNADEDSPDSDSIKRGHRAVQGTLATTTDPLPSTSTYASPTGTSFDILSAQRTQTKSPSGPLPRPSAPKAVSSSPVSSVTGSRSGSTHSSSKHPMDPSYYGHGHGYMQGSVETAAAPSRSYVESSGTEAPVKLTPITGRVSRAKKGVPVHICDICQKTFTRAEHLRRHKLSHLPPDIACTVPGCDKVFHRRDLFERHQQRQYESSTPRAQVDTADFPSTRSEQEIKMAGDSLPGPNANAPSRGGSYLSPNTASHSYPPVTSTMGGSMPGYADVAMAEAPWDSMGGSDLYPSASGLRPAPGDAANHYRMSPMYPGAYPSVSNHWAGSDVSPATSGSSSSSSGVVADPALLQTSGLGASWTDPVGPNPALGSPSYYAYTTSPPQVSSSTAYDTAMGLVVPDYNEGGAVHSPDALLHNTVREPSPPLAVAQSSETLVTMPAAVPTTARVTGGQGTDAPGLAMPSAPVAPTKLGEEVLGAIPTYLEVYWDTIHPLYPFIHRHTLEEKLGQPPEHLDLLRRAMAAVATQFLQDKTHRINGSSLQASAWHGSKVYTEAEEWPLPIMQTILLCEYYSRFRGRKKQSHRPSLRFARLYQMVVDGQQATVPTAIRVNSLSSWYHWIDMESRRRLLDVCFLLDVHSMCYYEQPGLRLAGLDYSNPYKLPIPLSASSVRLWEATERHAWSHLVPSAAPLQTIATALSVSITAEDIAAMPQFDAAILLCAYLLALPKRKELTQVSTTGDLKLTGAPYLLATIFPTSHVANTYLALHYTPLHILLSVSGESWVFNKKIVKPTLFLENRRTLEAWRQSSDGTMAVSFAARAIGAYLQVDDPQSVAEAESFVERRRGSPWNDLSDFWGLYVCTLICWAYGRGCRASDMDASRRAGLRWILEASRREPAQWRDWREAEDTLGVVCLVRDVLTRDCVGGRNILFADSVRVLRRLGGLDAAEWSE</sequence>
<dbReference type="InterPro" id="IPR036236">
    <property type="entry name" value="Znf_C2H2_sf"/>
</dbReference>
<evidence type="ECO:0000256" key="2">
    <source>
        <dbReference type="ARBA" id="ARBA00022723"/>
    </source>
</evidence>
<dbReference type="GeneID" id="70296315"/>